<evidence type="ECO:0000256" key="10">
    <source>
        <dbReference type="SAM" id="Coils"/>
    </source>
</evidence>
<evidence type="ECO:0000256" key="6">
    <source>
        <dbReference type="ARBA" id="ARBA00023054"/>
    </source>
</evidence>
<dbReference type="Gene3D" id="3.30.457.50">
    <property type="entry name" value="Chromosome segregation protein Spc25"/>
    <property type="match status" value="1"/>
</dbReference>
<keyword evidence="6 10" id="KW-0175">Coiled coil</keyword>
<keyword evidence="7 9" id="KW-0131">Cell cycle</keyword>
<dbReference type="PANTHER" id="PTHR14281">
    <property type="entry name" value="KINETOCHORE PROTEIN SPC25-RELATED"/>
    <property type="match status" value="1"/>
</dbReference>
<evidence type="ECO:0000313" key="13">
    <source>
        <dbReference type="EMBL" id="KAK6148332.1"/>
    </source>
</evidence>
<feature type="region of interest" description="Disordered" evidence="11">
    <location>
        <begin position="260"/>
        <end position="308"/>
    </location>
</feature>
<comment type="subcellular location">
    <subcellularLocation>
        <location evidence="1">Chromosome</location>
        <location evidence="1">Centromere</location>
    </subcellularLocation>
    <subcellularLocation>
        <location evidence="9">Nucleus</location>
    </subcellularLocation>
    <subcellularLocation>
        <location evidence="9">Chromosome</location>
        <location evidence="9">Centromere</location>
        <location evidence="9">Kinetochore</location>
    </subcellularLocation>
</comment>
<evidence type="ECO:0000256" key="11">
    <source>
        <dbReference type="SAM" id="MobiDB-lite"/>
    </source>
</evidence>
<keyword evidence="3 9" id="KW-0158">Chromosome</keyword>
<protein>
    <recommendedName>
        <fullName evidence="9">Kinetochore protein SPC25</fullName>
    </recommendedName>
</protein>
<evidence type="ECO:0000256" key="2">
    <source>
        <dbReference type="ARBA" id="ARBA00006379"/>
    </source>
</evidence>
<evidence type="ECO:0000256" key="1">
    <source>
        <dbReference type="ARBA" id="ARBA00004584"/>
    </source>
</evidence>
<evidence type="ECO:0000256" key="9">
    <source>
        <dbReference type="RuleBase" id="RU367150"/>
    </source>
</evidence>
<comment type="caution">
    <text evidence="13">The sequence shown here is derived from an EMBL/GenBank/DDBJ whole genome shotgun (WGS) entry which is preliminary data.</text>
</comment>
<feature type="domain" description="Chromosome segregation protein Spc25 C-terminal" evidence="12">
    <location>
        <begin position="167"/>
        <end position="234"/>
    </location>
</feature>
<dbReference type="CDD" id="cd23784">
    <property type="entry name" value="RWD_Spc25"/>
    <property type="match status" value="1"/>
</dbReference>
<organism evidence="13 14">
    <name type="scientific">Rehmannia glutinosa</name>
    <name type="common">Chinese foxglove</name>
    <dbReference type="NCBI Taxonomy" id="99300"/>
    <lineage>
        <taxon>Eukaryota</taxon>
        <taxon>Viridiplantae</taxon>
        <taxon>Streptophyta</taxon>
        <taxon>Embryophyta</taxon>
        <taxon>Tracheophyta</taxon>
        <taxon>Spermatophyta</taxon>
        <taxon>Magnoliopsida</taxon>
        <taxon>eudicotyledons</taxon>
        <taxon>Gunneridae</taxon>
        <taxon>Pentapetalae</taxon>
        <taxon>asterids</taxon>
        <taxon>lamiids</taxon>
        <taxon>Lamiales</taxon>
        <taxon>Orobanchaceae</taxon>
        <taxon>Rehmannieae</taxon>
        <taxon>Rehmannia</taxon>
    </lineage>
</organism>
<dbReference type="Proteomes" id="UP001318860">
    <property type="component" value="Unassembled WGS sequence"/>
</dbReference>
<evidence type="ECO:0000256" key="7">
    <source>
        <dbReference type="ARBA" id="ARBA00023306"/>
    </source>
</evidence>
<name>A0ABR0WPR7_REHGL</name>
<comment type="subunit">
    <text evidence="9">Component of the NDC80 complex.</text>
</comment>
<evidence type="ECO:0000259" key="12">
    <source>
        <dbReference type="Pfam" id="PF08234"/>
    </source>
</evidence>
<feature type="coiled-coil region" evidence="10">
    <location>
        <begin position="62"/>
        <end position="124"/>
    </location>
</feature>
<dbReference type="Pfam" id="PF08234">
    <property type="entry name" value="Spindle_Spc25"/>
    <property type="match status" value="1"/>
</dbReference>
<dbReference type="InterPro" id="IPR013255">
    <property type="entry name" value="Spc25_C"/>
</dbReference>
<evidence type="ECO:0000313" key="14">
    <source>
        <dbReference type="Proteomes" id="UP001318860"/>
    </source>
</evidence>
<gene>
    <name evidence="13" type="ORF">DH2020_019244</name>
</gene>
<dbReference type="InterPro" id="IPR045143">
    <property type="entry name" value="Spc25"/>
</dbReference>
<keyword evidence="4 9" id="KW-0132">Cell division</keyword>
<keyword evidence="8 9" id="KW-0137">Centromere</keyword>
<keyword evidence="9" id="KW-0995">Kinetochore</keyword>
<sequence>MQSYGESSVLTRMAERRLVCEREIPIQQQRIDSLLTFSRNRFDSAKSEAQRTILLQGNPSKLGKLKGELREAEDALVKALAVKTRKEAKRMTMMESISAMKSRVEELKGLVEDQRERKDEYAAIISQHTEALTAYKEKCTQNIEHREQIEEAISWYNRVLGFRIECGHGVKFIFTNISPENPNQEYSFIIRHENEIYSLLDCDPHLNDTKELVSELNKSNGLFKFVRTMRQKFQEAAARGISPHGSSLDQDSSVISLSGPVASVSTDHSPKTPLKEKGLQFAQSNSSSRKVGKGHIIHSPQSSSLRRSARLKDMVRTEDDLDHIVIIGFV</sequence>
<evidence type="ECO:0000256" key="4">
    <source>
        <dbReference type="ARBA" id="ARBA00022618"/>
    </source>
</evidence>
<evidence type="ECO:0000256" key="5">
    <source>
        <dbReference type="ARBA" id="ARBA00022776"/>
    </source>
</evidence>
<comment type="function">
    <text evidence="9">Acts as a component of the essential kinetochore-associated NDC80 complex, which is required for chromosome segregation and spindle checkpoint activity.</text>
</comment>
<evidence type="ECO:0000256" key="3">
    <source>
        <dbReference type="ARBA" id="ARBA00022454"/>
    </source>
</evidence>
<dbReference type="PANTHER" id="PTHR14281:SF0">
    <property type="entry name" value="KINETOCHORE PROTEIN SPC25"/>
    <property type="match status" value="1"/>
</dbReference>
<comment type="similarity">
    <text evidence="2 9">Belongs to the SPC25 family.</text>
</comment>
<keyword evidence="5 9" id="KW-0498">Mitosis</keyword>
<keyword evidence="9" id="KW-0539">Nucleus</keyword>
<dbReference type="EMBL" id="JABTTQ020000010">
    <property type="protein sequence ID" value="KAK6148332.1"/>
    <property type="molecule type" value="Genomic_DNA"/>
</dbReference>
<feature type="compositionally biased region" description="Basic and acidic residues" evidence="11">
    <location>
        <begin position="268"/>
        <end position="278"/>
    </location>
</feature>
<keyword evidence="14" id="KW-1185">Reference proteome</keyword>
<evidence type="ECO:0000256" key="8">
    <source>
        <dbReference type="ARBA" id="ARBA00023328"/>
    </source>
</evidence>
<proteinExistence type="inferred from homology"/>
<reference evidence="13 14" key="1">
    <citation type="journal article" date="2021" name="Comput. Struct. Biotechnol. J.">
        <title>De novo genome assembly of the potent medicinal plant Rehmannia glutinosa using nanopore technology.</title>
        <authorList>
            <person name="Ma L."/>
            <person name="Dong C."/>
            <person name="Song C."/>
            <person name="Wang X."/>
            <person name="Zheng X."/>
            <person name="Niu Y."/>
            <person name="Chen S."/>
            <person name="Feng W."/>
        </authorList>
    </citation>
    <scope>NUCLEOTIDE SEQUENCE [LARGE SCALE GENOMIC DNA]</scope>
    <source>
        <strain evidence="13">DH-2019</strain>
    </source>
</reference>
<accession>A0ABR0WPR7</accession>